<protein>
    <recommendedName>
        <fullName evidence="4">DUF4386 family protein</fullName>
    </recommendedName>
</protein>
<keyword evidence="1" id="KW-0472">Membrane</keyword>
<name>A0A1H2L2T3_9ACTN</name>
<gene>
    <name evidence="2" type="ORF">SAMN04488563_4948</name>
</gene>
<sequence>MTTSSLTPATARAGGPDRLGPAFLVAGGVLFVAGGATHPSDSGQGSKVHQLHEMLVDPMWYPSHLLMLLALAGFAAGILRLRRSRHRAFGPAMARLVTVVAVVACVATVAMLFHLLAALDADALADGDQSFVSRLQTVNETVADASWGLAIAALALAGGLTRTVGNRYTLPLGLVGGLAFALASATIAFTDRFDPLFPVSALAGLWAVAVGLLDLRARP</sequence>
<evidence type="ECO:0008006" key="4">
    <source>
        <dbReference type="Google" id="ProtNLM"/>
    </source>
</evidence>
<feature type="transmembrane region" description="Helical" evidence="1">
    <location>
        <begin position="196"/>
        <end position="215"/>
    </location>
</feature>
<dbReference type="STRING" id="419479.SAMN04488563_4948"/>
<feature type="transmembrane region" description="Helical" evidence="1">
    <location>
        <begin position="93"/>
        <end position="117"/>
    </location>
</feature>
<evidence type="ECO:0000313" key="2">
    <source>
        <dbReference type="EMBL" id="SDU75333.1"/>
    </source>
</evidence>
<accession>A0A1H2L2T3</accession>
<keyword evidence="3" id="KW-1185">Reference proteome</keyword>
<evidence type="ECO:0000256" key="1">
    <source>
        <dbReference type="SAM" id="Phobius"/>
    </source>
</evidence>
<keyword evidence="1" id="KW-1133">Transmembrane helix</keyword>
<proteinExistence type="predicted"/>
<evidence type="ECO:0000313" key="3">
    <source>
        <dbReference type="Proteomes" id="UP000182977"/>
    </source>
</evidence>
<dbReference type="EMBL" id="LT629791">
    <property type="protein sequence ID" value="SDU75333.1"/>
    <property type="molecule type" value="Genomic_DNA"/>
</dbReference>
<feature type="transmembrane region" description="Helical" evidence="1">
    <location>
        <begin position="21"/>
        <end position="39"/>
    </location>
</feature>
<dbReference type="RefSeq" id="WP_046772803.1">
    <property type="nucleotide sequence ID" value="NZ_LBMC01000077.1"/>
</dbReference>
<dbReference type="AlphaFoldDB" id="A0A1H2L2T3"/>
<feature type="transmembrane region" description="Helical" evidence="1">
    <location>
        <begin position="145"/>
        <end position="161"/>
    </location>
</feature>
<reference evidence="3" key="1">
    <citation type="submission" date="2016-10" db="EMBL/GenBank/DDBJ databases">
        <authorList>
            <person name="Varghese N."/>
            <person name="Submissions S."/>
        </authorList>
    </citation>
    <scope>NUCLEOTIDE SEQUENCE [LARGE SCALE GENOMIC DNA]</scope>
    <source>
        <strain evidence="3">DSM 45079</strain>
    </source>
</reference>
<feature type="transmembrane region" description="Helical" evidence="1">
    <location>
        <begin position="168"/>
        <end position="190"/>
    </location>
</feature>
<feature type="transmembrane region" description="Helical" evidence="1">
    <location>
        <begin position="59"/>
        <end position="81"/>
    </location>
</feature>
<dbReference type="Proteomes" id="UP000182977">
    <property type="component" value="Chromosome I"/>
</dbReference>
<organism evidence="2 3">
    <name type="scientific">Jiangella alkaliphila</name>
    <dbReference type="NCBI Taxonomy" id="419479"/>
    <lineage>
        <taxon>Bacteria</taxon>
        <taxon>Bacillati</taxon>
        <taxon>Actinomycetota</taxon>
        <taxon>Actinomycetes</taxon>
        <taxon>Jiangellales</taxon>
        <taxon>Jiangellaceae</taxon>
        <taxon>Jiangella</taxon>
    </lineage>
</organism>
<keyword evidence="1" id="KW-0812">Transmembrane</keyword>